<dbReference type="GO" id="GO:0016616">
    <property type="term" value="F:oxidoreductase activity, acting on the CH-OH group of donors, NAD or NADP as acceptor"/>
    <property type="evidence" value="ECO:0007669"/>
    <property type="project" value="InterPro"/>
</dbReference>
<feature type="domain" description="Malic enzyme N-terminal" evidence="1">
    <location>
        <begin position="4"/>
        <end position="164"/>
    </location>
</feature>
<dbReference type="SUPFAM" id="SSF53223">
    <property type="entry name" value="Aminoacid dehydrogenase-like, N-terminal domain"/>
    <property type="match status" value="1"/>
</dbReference>
<dbReference type="InParanoid" id="A0A1D6L6K7"/>
<dbReference type="Pfam" id="PF00390">
    <property type="entry name" value="malic"/>
    <property type="match status" value="1"/>
</dbReference>
<dbReference type="AlphaFoldDB" id="A0A1D6L6K7"/>
<dbReference type="SMART" id="SM01274">
    <property type="entry name" value="malic"/>
    <property type="match status" value="1"/>
</dbReference>
<name>A0A1D6L6K7_MAIZE</name>
<dbReference type="STRING" id="4577.A0A1D6L6K7"/>
<dbReference type="InterPro" id="IPR012301">
    <property type="entry name" value="Malic_N_dom"/>
</dbReference>
<dbReference type="InterPro" id="IPR037062">
    <property type="entry name" value="Malic_N_dom_sf"/>
</dbReference>
<dbReference type="PaxDb" id="4577-GRMZM2G461332_P01"/>
<protein>
    <submittedName>
        <fullName evidence="2">NADP-dependent malic enzyme 1</fullName>
    </submittedName>
</protein>
<dbReference type="SMR" id="A0A1D6L6K7"/>
<dbReference type="PANTHER" id="PTHR23406:SF89">
    <property type="entry name" value="NADP-DEPENDENT MALIC ENZYME 1"/>
    <property type="match status" value="1"/>
</dbReference>
<evidence type="ECO:0000313" key="2">
    <source>
        <dbReference type="EMBL" id="ONM09931.1"/>
    </source>
</evidence>
<dbReference type="FunFam" id="3.40.50.10380:FF:000029">
    <property type="entry name" value="NADP-dependent malic enzyme 1"/>
    <property type="match status" value="1"/>
</dbReference>
<dbReference type="InterPro" id="IPR001891">
    <property type="entry name" value="Malic_OxRdtase"/>
</dbReference>
<evidence type="ECO:0000259" key="1">
    <source>
        <dbReference type="SMART" id="SM01274"/>
    </source>
</evidence>
<dbReference type="PRINTS" id="PR00072">
    <property type="entry name" value="MALOXRDTASE"/>
</dbReference>
<dbReference type="eggNOG" id="KOG1257">
    <property type="taxonomic scope" value="Eukaryota"/>
</dbReference>
<dbReference type="Gene3D" id="3.40.50.10380">
    <property type="entry name" value="Malic enzyme, N-terminal domain"/>
    <property type="match status" value="1"/>
</dbReference>
<dbReference type="GO" id="GO:0004470">
    <property type="term" value="F:malic enzyme activity"/>
    <property type="evidence" value="ECO:0007669"/>
    <property type="project" value="InterPro"/>
</dbReference>
<sequence length="274" mass="31069">MDLQERNEWLFYKLLIDNVEELLPIMYTPTVGEAYQKYGSIFSKPQGLYISLKEKGKILEVLKNRPERSIQVIVVTDGERILGLGDPRCQGMGIPVGKLSIYTALGEVRPSACLPITLDVGTNNEELINDKLYIGLRQRRATGQEFTNFLQEFMTAVKHNAGYKHKEQQTQGVIDQIIKEHLGQVAAFQAGAQFNQHLLLAFLGAVGCGPPSLSNSASSWHVFQCCLHIHLYQHCLHIEIYWPNQSSKYLQKHKVSSSRILDNLRRLHLVVIML</sequence>
<dbReference type="PANTHER" id="PTHR23406">
    <property type="entry name" value="MALIC ENZYME-RELATED"/>
    <property type="match status" value="1"/>
</dbReference>
<accession>A0A1D6L6K7</accession>
<gene>
    <name evidence="2" type="ORF">ZEAMMB73_Zm00001d034292</name>
</gene>
<dbReference type="InterPro" id="IPR046346">
    <property type="entry name" value="Aminoacid_DH-like_N_sf"/>
</dbReference>
<organism evidence="2">
    <name type="scientific">Zea mays</name>
    <name type="common">Maize</name>
    <dbReference type="NCBI Taxonomy" id="4577"/>
    <lineage>
        <taxon>Eukaryota</taxon>
        <taxon>Viridiplantae</taxon>
        <taxon>Streptophyta</taxon>
        <taxon>Embryophyta</taxon>
        <taxon>Tracheophyta</taxon>
        <taxon>Spermatophyta</taxon>
        <taxon>Magnoliopsida</taxon>
        <taxon>Liliopsida</taxon>
        <taxon>Poales</taxon>
        <taxon>Poaceae</taxon>
        <taxon>PACMAD clade</taxon>
        <taxon>Panicoideae</taxon>
        <taxon>Andropogonodae</taxon>
        <taxon>Andropogoneae</taxon>
        <taxon>Tripsacinae</taxon>
        <taxon>Zea</taxon>
    </lineage>
</organism>
<dbReference type="GO" id="GO:0006108">
    <property type="term" value="P:malate metabolic process"/>
    <property type="evidence" value="ECO:0007669"/>
    <property type="project" value="UniProtKB-ARBA"/>
</dbReference>
<dbReference type="EMBL" id="CM007647">
    <property type="protein sequence ID" value="ONM09931.1"/>
    <property type="molecule type" value="Genomic_DNA"/>
</dbReference>
<reference evidence="2" key="1">
    <citation type="submission" date="2015-12" db="EMBL/GenBank/DDBJ databases">
        <title>Update maize B73 reference genome by single molecule sequencing technologies.</title>
        <authorList>
            <consortium name="Maize Genome Sequencing Project"/>
            <person name="Ware D."/>
        </authorList>
    </citation>
    <scope>NUCLEOTIDE SEQUENCE [LARGE SCALE GENOMIC DNA]</scope>
    <source>
        <tissue evidence="2">Seedling</tissue>
    </source>
</reference>
<proteinExistence type="predicted"/>